<evidence type="ECO:0000256" key="3">
    <source>
        <dbReference type="ARBA" id="ARBA00023015"/>
    </source>
</evidence>
<dbReference type="SUPFAM" id="SSF52794">
    <property type="entry name" value="PTS system IIB component-like"/>
    <property type="match status" value="1"/>
</dbReference>
<dbReference type="InterPro" id="IPR036388">
    <property type="entry name" value="WH-like_DNA-bd_sf"/>
</dbReference>
<keyword evidence="5" id="KW-0804">Transcription</keyword>
<dbReference type="InterPro" id="IPR036634">
    <property type="entry name" value="PRD_sf"/>
</dbReference>
<dbReference type="InterPro" id="IPR050661">
    <property type="entry name" value="BglG_antiterminators"/>
</dbReference>
<dbReference type="Gene3D" id="1.10.10.10">
    <property type="entry name" value="Winged helix-like DNA-binding domain superfamily/Winged helix DNA-binding domain"/>
    <property type="match status" value="1"/>
</dbReference>
<dbReference type="PANTHER" id="PTHR30185">
    <property type="entry name" value="CRYPTIC BETA-GLUCOSIDE BGL OPERON ANTITERMINATOR"/>
    <property type="match status" value="1"/>
</dbReference>
<dbReference type="Pfam" id="PF08279">
    <property type="entry name" value="HTH_11"/>
    <property type="match status" value="1"/>
</dbReference>
<dbReference type="Gene3D" id="1.10.1790.10">
    <property type="entry name" value="PRD domain"/>
    <property type="match status" value="2"/>
</dbReference>
<feature type="domain" description="PRD" evidence="7">
    <location>
        <begin position="181"/>
        <end position="293"/>
    </location>
</feature>
<dbReference type="InterPro" id="IPR007737">
    <property type="entry name" value="Mga_HTH"/>
</dbReference>
<dbReference type="AlphaFoldDB" id="A0A940P6E1"/>
<feature type="domain" description="PTS EIIB type-2" evidence="6">
    <location>
        <begin position="405"/>
        <end position="497"/>
    </location>
</feature>
<dbReference type="RefSeq" id="WP_209529682.1">
    <property type="nucleotide sequence ID" value="NZ_JAEEGA010000010.1"/>
</dbReference>
<reference evidence="8" key="1">
    <citation type="submission" date="2020-12" db="EMBL/GenBank/DDBJ databases">
        <title>Vagococcus allomyrinae sp. nov. and Enterococcus lavae sp. nov., isolated from the larvae of Allomyrina dichotoma.</title>
        <authorList>
            <person name="Lee S.D."/>
        </authorList>
    </citation>
    <scope>NUCLEOTIDE SEQUENCE</scope>
    <source>
        <strain evidence="8">BWB3-3</strain>
    </source>
</reference>
<evidence type="ECO:0000313" key="8">
    <source>
        <dbReference type="EMBL" id="MBP1042469.1"/>
    </source>
</evidence>
<protein>
    <submittedName>
        <fullName evidence="8">PRD domain-containing protein</fullName>
    </submittedName>
</protein>
<gene>
    <name evidence="8" type="ORF">I6N95_15730</name>
</gene>
<accession>A0A940P6E1</accession>
<dbReference type="PANTHER" id="PTHR30185:SF18">
    <property type="entry name" value="TRANSCRIPTIONAL REGULATOR MTLR"/>
    <property type="match status" value="1"/>
</dbReference>
<dbReference type="Pfam" id="PF00874">
    <property type="entry name" value="PRD"/>
    <property type="match status" value="2"/>
</dbReference>
<dbReference type="GO" id="GO:0006355">
    <property type="term" value="P:regulation of DNA-templated transcription"/>
    <property type="evidence" value="ECO:0007669"/>
    <property type="project" value="InterPro"/>
</dbReference>
<sequence>MSSKEEREQRLLLLLSKKQEYVTSGELAEELNISNKTVYRLIKGINDQSSDGILIASEKGRGYRLNYQKYMNRTHQQLSRESQVTPSERRKRVMEELLLSSPRATNVYQLYEKFFVGDSVISSDEQLISKELAQYNLSLERKNRTMAIIGEEANIRKAISDLIQLLNIIDIDELKHNETLNFNNYDVLFVLDQLRLIEKRLDIVIPHPYNVNIFSHLYILISRSRKVGTSLFTMTETVSQEEKQALAKEPILRQISKDIIYQTEQYLNESLPEVETYYLYQYLVSSRMQDSLEPLAIFSPEVSKVTQLYLDEMSRQLHLSMTNEPIFIDLANHIKPMLNRLEHNIHVKNSLLDQIKMVYEDIFKNVSKISSMISETYQLPEISADENGFITLYFARMIETNQLPIRTLIMCTTGIGTSELLKVKVAKKFPELEIVAVVSTRDAKQFLATYPDIELILTTIHLNHQVSIKTLLVSAMFTGDDQKMLQTKIEEIYDDRH</sequence>
<evidence type="ECO:0000313" key="9">
    <source>
        <dbReference type="Proteomes" id="UP000674938"/>
    </source>
</evidence>
<keyword evidence="3" id="KW-0805">Transcription regulation</keyword>
<dbReference type="SUPFAM" id="SSF46785">
    <property type="entry name" value="Winged helix' DNA-binding domain"/>
    <property type="match status" value="1"/>
</dbReference>
<name>A0A940P6E1_9ENTE</name>
<evidence type="ECO:0000256" key="5">
    <source>
        <dbReference type="ARBA" id="ARBA00023163"/>
    </source>
</evidence>
<comment type="caution">
    <text evidence="8">The sequence shown here is derived from an EMBL/GenBank/DDBJ whole genome shotgun (WGS) entry which is preliminary data.</text>
</comment>
<dbReference type="CDD" id="cd05568">
    <property type="entry name" value="PTS_IIB_bgl_like"/>
    <property type="match status" value="1"/>
</dbReference>
<keyword evidence="2" id="KW-0677">Repeat</keyword>
<dbReference type="Proteomes" id="UP000674938">
    <property type="component" value="Unassembled WGS sequence"/>
</dbReference>
<dbReference type="EMBL" id="JAEEGA010000010">
    <property type="protein sequence ID" value="MBP1042469.1"/>
    <property type="molecule type" value="Genomic_DNA"/>
</dbReference>
<dbReference type="PROSITE" id="PS51099">
    <property type="entry name" value="PTS_EIIB_TYPE_2"/>
    <property type="match status" value="1"/>
</dbReference>
<keyword evidence="1" id="KW-0808">Transferase</keyword>
<dbReference type="SUPFAM" id="SSF63520">
    <property type="entry name" value="PTS-regulatory domain, PRD"/>
    <property type="match status" value="2"/>
</dbReference>
<dbReference type="PROSITE" id="PS51372">
    <property type="entry name" value="PRD_2"/>
    <property type="match status" value="2"/>
</dbReference>
<feature type="domain" description="PRD" evidence="7">
    <location>
        <begin position="297"/>
        <end position="404"/>
    </location>
</feature>
<keyword evidence="4" id="KW-0010">Activator</keyword>
<dbReference type="Pfam" id="PF05043">
    <property type="entry name" value="Mga"/>
    <property type="match status" value="1"/>
</dbReference>
<dbReference type="Gene3D" id="3.40.50.2300">
    <property type="match status" value="1"/>
</dbReference>
<dbReference type="GO" id="GO:0008982">
    <property type="term" value="F:protein-N(PI)-phosphohistidine-sugar phosphotransferase activity"/>
    <property type="evidence" value="ECO:0007669"/>
    <property type="project" value="InterPro"/>
</dbReference>
<evidence type="ECO:0000256" key="4">
    <source>
        <dbReference type="ARBA" id="ARBA00023159"/>
    </source>
</evidence>
<dbReference type="InterPro" id="IPR036390">
    <property type="entry name" value="WH_DNA-bd_sf"/>
</dbReference>
<dbReference type="InterPro" id="IPR013196">
    <property type="entry name" value="HTH_11"/>
</dbReference>
<dbReference type="GO" id="GO:0009401">
    <property type="term" value="P:phosphoenolpyruvate-dependent sugar phosphotransferase system"/>
    <property type="evidence" value="ECO:0007669"/>
    <property type="project" value="InterPro"/>
</dbReference>
<evidence type="ECO:0000256" key="2">
    <source>
        <dbReference type="ARBA" id="ARBA00022737"/>
    </source>
</evidence>
<evidence type="ECO:0000259" key="6">
    <source>
        <dbReference type="PROSITE" id="PS51099"/>
    </source>
</evidence>
<evidence type="ECO:0000259" key="7">
    <source>
        <dbReference type="PROSITE" id="PS51372"/>
    </source>
</evidence>
<keyword evidence="9" id="KW-1185">Reference proteome</keyword>
<organism evidence="8 9">
    <name type="scientific">Vagococcus allomyrinae</name>
    <dbReference type="NCBI Taxonomy" id="2794353"/>
    <lineage>
        <taxon>Bacteria</taxon>
        <taxon>Bacillati</taxon>
        <taxon>Bacillota</taxon>
        <taxon>Bacilli</taxon>
        <taxon>Lactobacillales</taxon>
        <taxon>Enterococcaceae</taxon>
        <taxon>Vagococcus</taxon>
    </lineage>
</organism>
<dbReference type="InterPro" id="IPR013011">
    <property type="entry name" value="PTS_EIIB_2"/>
</dbReference>
<dbReference type="InterPro" id="IPR036095">
    <property type="entry name" value="PTS_EIIB-like_sf"/>
</dbReference>
<evidence type="ECO:0000256" key="1">
    <source>
        <dbReference type="ARBA" id="ARBA00022679"/>
    </source>
</evidence>
<dbReference type="InterPro" id="IPR011608">
    <property type="entry name" value="PRD"/>
</dbReference>
<proteinExistence type="predicted"/>